<organism evidence="1">
    <name type="scientific">marine metagenome</name>
    <dbReference type="NCBI Taxonomy" id="408172"/>
    <lineage>
        <taxon>unclassified sequences</taxon>
        <taxon>metagenomes</taxon>
        <taxon>ecological metagenomes</taxon>
    </lineage>
</organism>
<gene>
    <name evidence="1" type="ORF">METZ01_LOCUS180311</name>
</gene>
<reference evidence="1" key="1">
    <citation type="submission" date="2018-05" db="EMBL/GenBank/DDBJ databases">
        <authorList>
            <person name="Lanie J.A."/>
            <person name="Ng W.-L."/>
            <person name="Kazmierczak K.M."/>
            <person name="Andrzejewski T.M."/>
            <person name="Davidsen T.M."/>
            <person name="Wayne K.J."/>
            <person name="Tettelin H."/>
            <person name="Glass J.I."/>
            <person name="Rusch D."/>
            <person name="Podicherti R."/>
            <person name="Tsui H.-C.T."/>
            <person name="Winkler M.E."/>
        </authorList>
    </citation>
    <scope>NUCLEOTIDE SEQUENCE</scope>
</reference>
<dbReference type="AlphaFoldDB" id="A0A382CQA7"/>
<evidence type="ECO:0000313" key="1">
    <source>
        <dbReference type="EMBL" id="SVB27457.1"/>
    </source>
</evidence>
<accession>A0A382CQA7</accession>
<dbReference type="EMBL" id="UINC01035285">
    <property type="protein sequence ID" value="SVB27457.1"/>
    <property type="molecule type" value="Genomic_DNA"/>
</dbReference>
<sequence length="364" mass="40230">MFHRIAISFLLVQSVSAIPRFAIKEGASCNTCHVNPAGGALRNDYGMLITSADELPMPKTSSLITLDDVGQLTDHLRIGADLRMQAITDSEESTAFPMQTDLYAYFDLKGMIGLYVESEVLQENTEYWTNAFFPFLNGYVRVGRMRPMYGLMLDDHTSFIRGGNLQRTHGLLKEGLPFSPLTPPVNTAELGMFRSDFLFSASLSNGFLAGEAAKATFLGPPSNRTAVIRAEYSSSLGDYSGLAGVSYLSEGDTEIKGVFGGISRDRLTWTGEVDLAGGWTGDVNSVASYSEIAWMIKPGIHLLAKYDFFDEDIELLENALSRFSLGTELYVFSFLELKIQIRKTHVSGTGMSPMEFLFQTHVWF</sequence>
<name>A0A382CQA7_9ZZZZ</name>
<protein>
    <submittedName>
        <fullName evidence="1">Uncharacterized protein</fullName>
    </submittedName>
</protein>
<proteinExistence type="predicted"/>